<keyword evidence="2" id="KW-1185">Reference proteome</keyword>
<gene>
    <name evidence="1" type="ORF">NLU14_12310</name>
</gene>
<protein>
    <submittedName>
        <fullName evidence="1">YdbH domain-containing protein</fullName>
    </submittedName>
</protein>
<accession>A0ABT5YBF0</accession>
<proteinExistence type="predicted"/>
<evidence type="ECO:0000313" key="1">
    <source>
        <dbReference type="EMBL" id="MDF0751008.1"/>
    </source>
</evidence>
<name>A0ABT5YBF0_9GAMM</name>
<dbReference type="RefSeq" id="WP_275706918.1">
    <property type="nucleotide sequence ID" value="NZ_JANCMW010000007.1"/>
</dbReference>
<evidence type="ECO:0000313" key="2">
    <source>
        <dbReference type="Proteomes" id="UP001143391"/>
    </source>
</evidence>
<dbReference type="Proteomes" id="UP001143391">
    <property type="component" value="Unassembled WGS sequence"/>
</dbReference>
<dbReference type="Pfam" id="PF11739">
    <property type="entry name" value="YdbH-like"/>
    <property type="match status" value="2"/>
</dbReference>
<reference evidence="1" key="1">
    <citation type="submission" date="2022-07" db="EMBL/GenBank/DDBJ databases">
        <title>Marinobacter iranensis a new bacterium isolate from a hipersaline lake in Iran.</title>
        <authorList>
            <person name="Mohammad A.M.A."/>
            <person name="Cristina S.-P."/>
            <person name="Antonio V."/>
        </authorList>
    </citation>
    <scope>NUCLEOTIDE SEQUENCE</scope>
    <source>
        <strain evidence="1">71-i</strain>
    </source>
</reference>
<dbReference type="EMBL" id="JANCMW010000007">
    <property type="protein sequence ID" value="MDF0751008.1"/>
    <property type="molecule type" value="Genomic_DNA"/>
</dbReference>
<comment type="caution">
    <text evidence="1">The sequence shown here is derived from an EMBL/GenBank/DDBJ whole genome shotgun (WGS) entry which is preliminary data.</text>
</comment>
<organism evidence="1 2">
    <name type="scientific">Marinobacter iranensis</name>
    <dbReference type="NCBI Taxonomy" id="2962607"/>
    <lineage>
        <taxon>Bacteria</taxon>
        <taxon>Pseudomonadati</taxon>
        <taxon>Pseudomonadota</taxon>
        <taxon>Gammaproteobacteria</taxon>
        <taxon>Pseudomonadales</taxon>
        <taxon>Marinobacteraceae</taxon>
        <taxon>Marinobacter</taxon>
    </lineage>
</organism>
<dbReference type="InterPro" id="IPR021730">
    <property type="entry name" value="YdbH"/>
</dbReference>
<sequence length="632" mass="68046">MTLRRFLFWLLALLVLLVLAGAWYARVAWEEWRQLNNVRNFQWQGVALSLSGVQIERFSVSQIRDGQPYVAEGKDLSLGWSWHWYGPMPNVVRVGRLTVDIPAWPGSGEQGDSTGFARDLPLWLPDAISVEQLVLSLPEGIRVEGDLAVTRLSVPDEREVVTDSMNIEAPIGGVTLAGWQFNEGRANLLFAGRASEESATLDFRENTHLEFAGVDAPDDTVRLDKLNVKLAGGELTAGYSLQPMMLESLDYVGRASATTAAIHHSQLHSQPWRLDGRVDGTLESLGLDGRLSSDAGAAADIDLSFPFNGVPELDVEMTATGEPGGQALADTFTAWPEELEIGEGNIKATLGLSFPPEETQVKGEIDFEGLGGLYARTAWAGLNGKTTIDLAGNQLGIRLPSLALDTVNPGIALNNIQVAGRYRSTTGQLTAGALTLDRATAELLGGRVRVDPGEWQLSQMPLRVPLELSGIELSQLMQVYPAEGLAGSGVLQGTVPLRISGQGVSIDSGQVEAVAPGGTLKLPADRLKGMAQGNEAMTLVVRAMQNFNYSVLTSTIDYAQDGTLVLGLRLEGSSPDVRDGHPIVLNINLEEDIPALLTSLQLSGRVNEAVTEKVRNLMQKRGTERQSTESGN</sequence>